<gene>
    <name evidence="3" type="primary">yidD</name>
    <name evidence="3" type="ORF">JAV76_07425</name>
</gene>
<keyword evidence="4" id="KW-1185">Reference proteome</keyword>
<proteinExistence type="inferred from homology"/>
<evidence type="ECO:0000256" key="1">
    <source>
        <dbReference type="HAMAP-Rule" id="MF_00386"/>
    </source>
</evidence>
<dbReference type="GO" id="GO:0005886">
    <property type="term" value="C:plasma membrane"/>
    <property type="evidence" value="ECO:0007669"/>
    <property type="project" value="UniProtKB-SubCell"/>
</dbReference>
<dbReference type="InterPro" id="IPR002696">
    <property type="entry name" value="Membr_insert_effic_factor_YidD"/>
</dbReference>
<dbReference type="AlphaFoldDB" id="A0A934I807"/>
<accession>A0A934I807</accession>
<comment type="similarity">
    <text evidence="1">Belongs to the UPF0161 family.</text>
</comment>
<evidence type="ECO:0000256" key="2">
    <source>
        <dbReference type="SAM" id="MobiDB-lite"/>
    </source>
</evidence>
<evidence type="ECO:0000313" key="4">
    <source>
        <dbReference type="Proteomes" id="UP000602087"/>
    </source>
</evidence>
<dbReference type="NCBIfam" id="TIGR00278">
    <property type="entry name" value="membrane protein insertion efficiency factor YidD"/>
    <property type="match status" value="1"/>
</dbReference>
<sequence>MSEASQRRAPVARALRGAVRGYQKYVSPLSGPRCRFYPSCSSYAVTALETHGAVRGSALATWRVLRCNPWNDGGVDDVPPVGGARARRDDPRP</sequence>
<organism evidence="3 4">
    <name type="scientific">Sanguibacter suaedae</name>
    <dbReference type="NCBI Taxonomy" id="2795737"/>
    <lineage>
        <taxon>Bacteria</taxon>
        <taxon>Bacillati</taxon>
        <taxon>Actinomycetota</taxon>
        <taxon>Actinomycetes</taxon>
        <taxon>Micrococcales</taxon>
        <taxon>Sanguibacteraceae</taxon>
        <taxon>Sanguibacter</taxon>
    </lineage>
</organism>
<name>A0A934I807_9MICO</name>
<feature type="compositionally biased region" description="Low complexity" evidence="2">
    <location>
        <begin position="72"/>
        <end position="83"/>
    </location>
</feature>
<comment type="caution">
    <text evidence="3">The sequence shown here is derived from an EMBL/GenBank/DDBJ whole genome shotgun (WGS) entry which is preliminary data.</text>
</comment>
<dbReference type="PANTHER" id="PTHR33383:SF1">
    <property type="entry name" value="MEMBRANE PROTEIN INSERTION EFFICIENCY FACTOR-RELATED"/>
    <property type="match status" value="1"/>
</dbReference>
<feature type="region of interest" description="Disordered" evidence="2">
    <location>
        <begin position="70"/>
        <end position="93"/>
    </location>
</feature>
<dbReference type="Proteomes" id="UP000602087">
    <property type="component" value="Unassembled WGS sequence"/>
</dbReference>
<dbReference type="RefSeq" id="WP_198733412.1">
    <property type="nucleotide sequence ID" value="NZ_JAEINH010000005.1"/>
</dbReference>
<reference evidence="3" key="1">
    <citation type="submission" date="2020-12" db="EMBL/GenBank/DDBJ databases">
        <title>Sanguibacter suaedae sp. nov., isolated from Suaeda aralocaspica.</title>
        <authorList>
            <person name="Ma Q."/>
        </authorList>
    </citation>
    <scope>NUCLEOTIDE SEQUENCE</scope>
    <source>
        <strain evidence="3">YZGR15</strain>
    </source>
</reference>
<dbReference type="PANTHER" id="PTHR33383">
    <property type="entry name" value="MEMBRANE PROTEIN INSERTION EFFICIENCY FACTOR-RELATED"/>
    <property type="match status" value="1"/>
</dbReference>
<dbReference type="HAMAP" id="MF_00386">
    <property type="entry name" value="UPF0161_YidD"/>
    <property type="match status" value="1"/>
</dbReference>
<evidence type="ECO:0000313" key="3">
    <source>
        <dbReference type="EMBL" id="MBI9114842.1"/>
    </source>
</evidence>
<protein>
    <recommendedName>
        <fullName evidence="1">Putative membrane protein insertion efficiency factor</fullName>
    </recommendedName>
</protein>
<keyword evidence="1" id="KW-0472">Membrane</keyword>
<comment type="subcellular location">
    <subcellularLocation>
        <location evidence="1">Cell membrane</location>
        <topology evidence="1">Peripheral membrane protein</topology>
        <orientation evidence="1">Cytoplasmic side</orientation>
    </subcellularLocation>
</comment>
<keyword evidence="1" id="KW-1003">Cell membrane</keyword>
<dbReference type="SMART" id="SM01234">
    <property type="entry name" value="Haemolytic"/>
    <property type="match status" value="1"/>
</dbReference>
<comment type="function">
    <text evidence="1">Could be involved in insertion of integral membrane proteins into the membrane.</text>
</comment>
<dbReference type="Pfam" id="PF01809">
    <property type="entry name" value="YidD"/>
    <property type="match status" value="1"/>
</dbReference>
<dbReference type="EMBL" id="JAEINH010000005">
    <property type="protein sequence ID" value="MBI9114842.1"/>
    <property type="molecule type" value="Genomic_DNA"/>
</dbReference>